<dbReference type="AlphaFoldDB" id="A0A8J5WUA1"/>
<evidence type="ECO:0000313" key="2">
    <source>
        <dbReference type="Proteomes" id="UP000729402"/>
    </source>
</evidence>
<reference evidence="1" key="2">
    <citation type="submission" date="2021-02" db="EMBL/GenBank/DDBJ databases">
        <authorList>
            <person name="Kimball J.A."/>
            <person name="Haas M.W."/>
            <person name="Macchietto M."/>
            <person name="Kono T."/>
            <person name="Duquette J."/>
            <person name="Shao M."/>
        </authorList>
    </citation>
    <scope>NUCLEOTIDE SEQUENCE</scope>
    <source>
        <tissue evidence="1">Fresh leaf tissue</tissue>
    </source>
</reference>
<dbReference type="Proteomes" id="UP000729402">
    <property type="component" value="Unassembled WGS sequence"/>
</dbReference>
<organism evidence="1 2">
    <name type="scientific">Zizania palustris</name>
    <name type="common">Northern wild rice</name>
    <dbReference type="NCBI Taxonomy" id="103762"/>
    <lineage>
        <taxon>Eukaryota</taxon>
        <taxon>Viridiplantae</taxon>
        <taxon>Streptophyta</taxon>
        <taxon>Embryophyta</taxon>
        <taxon>Tracheophyta</taxon>
        <taxon>Spermatophyta</taxon>
        <taxon>Magnoliopsida</taxon>
        <taxon>Liliopsida</taxon>
        <taxon>Poales</taxon>
        <taxon>Poaceae</taxon>
        <taxon>BOP clade</taxon>
        <taxon>Oryzoideae</taxon>
        <taxon>Oryzeae</taxon>
        <taxon>Zizaniinae</taxon>
        <taxon>Zizania</taxon>
    </lineage>
</organism>
<evidence type="ECO:0000313" key="1">
    <source>
        <dbReference type="EMBL" id="KAG8095511.1"/>
    </source>
</evidence>
<accession>A0A8J5WUA1</accession>
<keyword evidence="2" id="KW-1185">Reference proteome</keyword>
<sequence>MFHQLMVSKEWRSTWNTIPEGNYAYGSYKQIMKDCAISGFMARSTSIHDELQEQHGSGSDFKRVMEVIKTRFHKLKSYTLIIAVEACDCARHMTSADWWMALEENFLHYKVGIADCVTVPIIKWV</sequence>
<proteinExistence type="predicted"/>
<comment type="caution">
    <text evidence="1">The sequence shown here is derived from an EMBL/GenBank/DDBJ whole genome shotgun (WGS) entry which is preliminary data.</text>
</comment>
<protein>
    <submittedName>
        <fullName evidence="1">Uncharacterized protein</fullName>
    </submittedName>
</protein>
<reference evidence="1" key="1">
    <citation type="journal article" date="2021" name="bioRxiv">
        <title>Whole Genome Assembly and Annotation of Northern Wild Rice, Zizania palustris L., Supports a Whole Genome Duplication in the Zizania Genus.</title>
        <authorList>
            <person name="Haas M."/>
            <person name="Kono T."/>
            <person name="Macchietto M."/>
            <person name="Millas R."/>
            <person name="McGilp L."/>
            <person name="Shao M."/>
            <person name="Duquette J."/>
            <person name="Hirsch C.N."/>
            <person name="Kimball J."/>
        </authorList>
    </citation>
    <scope>NUCLEOTIDE SEQUENCE</scope>
    <source>
        <tissue evidence="1">Fresh leaf tissue</tissue>
    </source>
</reference>
<dbReference type="EMBL" id="JAAALK010000080">
    <property type="protein sequence ID" value="KAG8095511.1"/>
    <property type="molecule type" value="Genomic_DNA"/>
</dbReference>
<name>A0A8J5WUA1_ZIZPA</name>
<gene>
    <name evidence="1" type="ORF">GUJ93_ZPchr0012g18951</name>
</gene>